<dbReference type="InterPro" id="IPR036179">
    <property type="entry name" value="Ig-like_dom_sf"/>
</dbReference>
<dbReference type="InterPro" id="IPR007110">
    <property type="entry name" value="Ig-like_dom"/>
</dbReference>
<proteinExistence type="inferred from homology"/>
<dbReference type="Ensembl" id="ENSSSCT00025027648.1">
    <property type="protein sequence ID" value="ENSSSCP00025011709.1"/>
    <property type="gene ID" value="ENSSSCG00025017995.1"/>
</dbReference>
<feature type="domain" description="Fibronectin type-III" evidence="19">
    <location>
        <begin position="1171"/>
        <end position="1267"/>
    </location>
</feature>
<feature type="domain" description="Fibronectin type-III" evidence="19">
    <location>
        <begin position="867"/>
        <end position="962"/>
    </location>
</feature>
<dbReference type="InterPro" id="IPR013098">
    <property type="entry name" value="Ig_I-set"/>
</dbReference>
<feature type="region of interest" description="Disordered" evidence="16">
    <location>
        <begin position="950"/>
        <end position="977"/>
    </location>
</feature>
<keyword evidence="5 17" id="KW-0812">Transmembrane</keyword>
<evidence type="ECO:0000256" key="13">
    <source>
        <dbReference type="ARBA" id="ARBA00023319"/>
    </source>
</evidence>
<evidence type="ECO:0000256" key="1">
    <source>
        <dbReference type="ARBA" id="ARBA00004251"/>
    </source>
</evidence>
<dbReference type="CDD" id="cd05731">
    <property type="entry name" value="Ig3_L1-CAM_like"/>
    <property type="match status" value="1"/>
</dbReference>
<dbReference type="PROSITE" id="PS50853">
    <property type="entry name" value="FN3"/>
    <property type="match status" value="5"/>
</dbReference>
<evidence type="ECO:0000256" key="15">
    <source>
        <dbReference type="ARBA" id="ARBA00073636"/>
    </source>
</evidence>
<evidence type="ECO:0000259" key="18">
    <source>
        <dbReference type="PROSITE" id="PS50835"/>
    </source>
</evidence>
<dbReference type="InterPro" id="IPR003961">
    <property type="entry name" value="FN3_dom"/>
</dbReference>
<sequence length="1587" mass="175647">MVEGHIQNKLVIPLGLQSTSSRVFPWRAVGDQRTETENYHFLQRSPWVGENGKTVLVLQIAPQRAPAGPRGSSLPCSSSVPVPARRAKGGARGRARRVSGTRRLLGDAHGLVSALMRRLAARGAAGDAGEVAPPAADSTDCAPGRSPSPCRLIDLCAIWDAGVFLPAAVAAAWKGAPSGVPRRRLNEAETLSSVQKAQLQRLEAARPRGPGSGDRGPVPRMARQQPPPWVHAAILFSLLSLSTAIEIPMDPSIQNELSQPPTITKQSVKDHIVDPRDNILIECEAKGNPAPSFHWTRNSRFFNIAKDPRVSMRRRSGTLVIDFRSGGRPEEYEGEYQCFARNKFGTALSNRIRLQVSKSPLWPKENLDPVVVQEGAPLTLQCNPPPGLPSPVIFWMSSSMEPITQDKRVSQGHNGDLYFSNVMLQDMQTDYSCNARFHFTHTIQQKNPFNLKVLTNHPYNDSSLRNHPDMYSARGVAERTPSFMYPQGTASSQMVLRGMDLLLECIASGVPTPDIAWYKKGGDLPSDKAKLENFNKALRITNVSEEDSGEYFCLASNKMGSIRHTISVRVKAAPYWLDEPKNLILAPGEDGRLVCRANGNPKPTVQWMVNGEPLQSAPPNPNREVAGDTIIFRDTQISSRAVYQCNTSNEHGYLLANAFVSVLDVPPRMLSPRNQLIRVILYNRTRLDCPFFGSPIPTLRWFKNGQGSNLDGGNYHVYENGSLEIKMIRKEDQGIYTCVATNILGKAENQVRLEVKDPTRIYRMPEDQVAQRGTTVQLECRVKHDPSLKLTVSWLKDDEPLYIGNRMKKEEDSLTIFGVAERDQGSYTCVASTELDQDLAKAYLTVLADQATPTNRLAALPKGRPDRPRDLELTDLAERSVRLTWIPGDDNNSPITDYVVQFEEDQFQPGVWHDHSKFPGSVNSAVLQLSPYVNYQFRVIAINEVGSSHPSLPSERYRTSGAPPESNPSDVKGEGTRKNNMEITWTPMNATSAFGPNLRYIVKWRRRETRETWNNVTVWGSRYVVGQTPVYVPYEIRVQAENDFGKGPEPDTVIGYSGEDYPRAAPTDVKIRVLNSTAISLQWNRVYSDTVQGQLREYRAYYWRESSLLKNLWVSQKRQQAGFPGDRLRGVVSRLFPYSNYKLEMVVVNGRGDGPRSETKEFTTPEGVPSAPRRFRVRQPNLETINLEWDHPEHPNGILIGYTLKYVAFNGTKVGKQIVENFSPNQTKFTVQRADPVSRYRFSLSARTQVGSGEAVTEESPAPPNEATPTAAPPTSPPTTVGATGIVSSTDVTATAATTEATTVPTIPTVAPTTIATTTVATTTTTTAATTTTTTTTTTESPPTTTRTKIQESAPDEQSIWNVTVLPNSKWANITWKHNFGPGTDFVVEYIDSNHTKKTVPVKAQAQPIQLTDLYPGMTYTLRVYSRDNEGISSTVITFMTSTAYTNNQADIATQGWFIGLMCAIALLVLILLIVCFIKRSRGGKYPVREKKDVPLGPEDPKEEDGSFDYSDEDNKPLQGSQTSLDGTIKQQESDDSLVDYGEGGEGQFNEDGSFIGQYTVKKDKEETEGNESSEATSPVNAIYSLA</sequence>
<evidence type="ECO:0000259" key="19">
    <source>
        <dbReference type="PROSITE" id="PS50853"/>
    </source>
</evidence>
<evidence type="ECO:0000256" key="2">
    <source>
        <dbReference type="ARBA" id="ARBA00008588"/>
    </source>
</evidence>
<feature type="domain" description="Fibronectin type-III" evidence="19">
    <location>
        <begin position="1065"/>
        <end position="1167"/>
    </location>
</feature>
<feature type="transmembrane region" description="Helical" evidence="17">
    <location>
        <begin position="1457"/>
        <end position="1478"/>
    </location>
</feature>
<evidence type="ECO:0000256" key="5">
    <source>
        <dbReference type="ARBA" id="ARBA00022692"/>
    </source>
</evidence>
<feature type="region of interest" description="Disordered" evidence="16">
    <location>
        <begin position="1328"/>
        <end position="1355"/>
    </location>
</feature>
<evidence type="ECO:0000256" key="3">
    <source>
        <dbReference type="ARBA" id="ARBA00022475"/>
    </source>
</evidence>
<feature type="domain" description="Fibronectin type-III" evidence="19">
    <location>
        <begin position="1354"/>
        <end position="1446"/>
    </location>
</feature>
<dbReference type="FunFam" id="2.60.40.10:FF:000078">
    <property type="entry name" value="Neuronal cell adhesion molecule"/>
    <property type="match status" value="1"/>
</dbReference>
<dbReference type="InterPro" id="IPR026965">
    <property type="entry name" value="NFASC_Ig-like"/>
</dbReference>
<feature type="region of interest" description="Disordered" evidence="16">
    <location>
        <begin position="1247"/>
        <end position="1280"/>
    </location>
</feature>
<feature type="domain" description="Ig-like" evidence="18">
    <location>
        <begin position="481"/>
        <end position="569"/>
    </location>
</feature>
<dbReference type="Pfam" id="PF00041">
    <property type="entry name" value="fn3"/>
    <property type="match status" value="4"/>
</dbReference>
<evidence type="ECO:0000256" key="4">
    <source>
        <dbReference type="ARBA" id="ARBA00022553"/>
    </source>
</evidence>
<evidence type="ECO:0000256" key="17">
    <source>
        <dbReference type="SAM" id="Phobius"/>
    </source>
</evidence>
<feature type="domain" description="Ig-like" evidence="18">
    <location>
        <begin position="666"/>
        <end position="754"/>
    </location>
</feature>
<dbReference type="FunFam" id="2.60.40.10:FF:000574">
    <property type="entry name" value="neurofascin isoform X1"/>
    <property type="match status" value="1"/>
</dbReference>
<dbReference type="Pfam" id="PF13882">
    <property type="entry name" value="Bravo_FIGEY"/>
    <property type="match status" value="1"/>
</dbReference>
<dbReference type="SMART" id="SM00060">
    <property type="entry name" value="FN3"/>
    <property type="match status" value="5"/>
</dbReference>
<evidence type="ECO:0000256" key="7">
    <source>
        <dbReference type="ARBA" id="ARBA00022737"/>
    </source>
</evidence>
<dbReference type="CDD" id="cd05875">
    <property type="entry name" value="IgI_hNeurofascin_like"/>
    <property type="match status" value="1"/>
</dbReference>
<dbReference type="SUPFAM" id="SSF48726">
    <property type="entry name" value="Immunoglobulin"/>
    <property type="match status" value="6"/>
</dbReference>
<dbReference type="GO" id="GO:0007155">
    <property type="term" value="P:cell adhesion"/>
    <property type="evidence" value="ECO:0007669"/>
    <property type="project" value="UniProtKB-KW"/>
</dbReference>
<evidence type="ECO:0000256" key="12">
    <source>
        <dbReference type="ARBA" id="ARBA00023180"/>
    </source>
</evidence>
<dbReference type="FunFam" id="2.60.40.10:FF:000363">
    <property type="entry name" value="neurofascin isoform X1"/>
    <property type="match status" value="1"/>
</dbReference>
<name>A0A8D0R4T2_PIG</name>
<evidence type="ECO:0000256" key="11">
    <source>
        <dbReference type="ARBA" id="ARBA00023157"/>
    </source>
</evidence>
<dbReference type="Pfam" id="PF13927">
    <property type="entry name" value="Ig_3"/>
    <property type="match status" value="2"/>
</dbReference>
<dbReference type="PANTHER" id="PTHR44170">
    <property type="entry name" value="PROTEIN SIDEKICK"/>
    <property type="match status" value="1"/>
</dbReference>
<evidence type="ECO:0000256" key="10">
    <source>
        <dbReference type="ARBA" id="ARBA00023136"/>
    </source>
</evidence>
<feature type="compositionally biased region" description="Polar residues" evidence="16">
    <location>
        <begin position="1518"/>
        <end position="1531"/>
    </location>
</feature>
<dbReference type="FunFam" id="2.60.40.10:FF:000512">
    <property type="entry name" value="neurofascin isoform X1"/>
    <property type="match status" value="1"/>
</dbReference>
<evidence type="ECO:0000313" key="20">
    <source>
        <dbReference type="Ensembl" id="ENSSSCP00025011709.1"/>
    </source>
</evidence>
<feature type="domain" description="Ig-like" evidence="18">
    <location>
        <begin position="574"/>
        <end position="661"/>
    </location>
</feature>
<feature type="region of interest" description="Disordered" evidence="16">
    <location>
        <begin position="1152"/>
        <end position="1171"/>
    </location>
</feature>
<comment type="similarity">
    <text evidence="2">Belongs to the immunoglobulin superfamily. L1/neurofascin/NgCAM family.</text>
</comment>
<keyword evidence="6" id="KW-0732">Signal</keyword>
<keyword evidence="13" id="KW-0393">Immunoglobulin domain</keyword>
<organism evidence="20 21">
    <name type="scientific">Sus scrofa</name>
    <name type="common">Pig</name>
    <dbReference type="NCBI Taxonomy" id="9823"/>
    <lineage>
        <taxon>Eukaryota</taxon>
        <taxon>Metazoa</taxon>
        <taxon>Chordata</taxon>
        <taxon>Craniata</taxon>
        <taxon>Vertebrata</taxon>
        <taxon>Euteleostomi</taxon>
        <taxon>Mammalia</taxon>
        <taxon>Eutheria</taxon>
        <taxon>Laurasiatheria</taxon>
        <taxon>Artiodactyla</taxon>
        <taxon>Suina</taxon>
        <taxon>Suidae</taxon>
        <taxon>Sus</taxon>
    </lineage>
</organism>
<evidence type="ECO:0000256" key="8">
    <source>
        <dbReference type="ARBA" id="ARBA00022889"/>
    </source>
</evidence>
<dbReference type="FunFam" id="2.60.40.10:FF:000347">
    <property type="entry name" value="Neuronal cell adhesion molecule"/>
    <property type="match status" value="1"/>
</dbReference>
<keyword evidence="7" id="KW-0677">Repeat</keyword>
<dbReference type="InterPro" id="IPR013151">
    <property type="entry name" value="Immunoglobulin_dom"/>
</dbReference>
<dbReference type="PROSITE" id="PS50835">
    <property type="entry name" value="IG_LIKE"/>
    <property type="match status" value="6"/>
</dbReference>
<dbReference type="Gene3D" id="2.60.40.10">
    <property type="entry name" value="Immunoglobulins"/>
    <property type="match status" value="11"/>
</dbReference>
<feature type="compositionally biased region" description="Basic and acidic residues" evidence="16">
    <location>
        <begin position="1153"/>
        <end position="1163"/>
    </location>
</feature>
<evidence type="ECO:0000256" key="14">
    <source>
        <dbReference type="ARBA" id="ARBA00057855"/>
    </source>
</evidence>
<dbReference type="GO" id="GO:0005886">
    <property type="term" value="C:plasma membrane"/>
    <property type="evidence" value="ECO:0007669"/>
    <property type="project" value="UniProtKB-SubCell"/>
</dbReference>
<keyword evidence="9 17" id="KW-1133">Transmembrane helix</keyword>
<comment type="function">
    <text evidence="14">Cell adhesion, ankyrin-binding protein which may be involved in neurite extension, axonal guidance, synaptogenesis, myelination and neuron-glial cell interactions.</text>
</comment>
<dbReference type="InterPro" id="IPR026966">
    <property type="entry name" value="Neurofascin/L1/NrCAM_C"/>
</dbReference>
<dbReference type="Pfam" id="PF00047">
    <property type="entry name" value="ig"/>
    <property type="match status" value="1"/>
</dbReference>
<dbReference type="SMART" id="SM00408">
    <property type="entry name" value="IGc2"/>
    <property type="match status" value="6"/>
</dbReference>
<dbReference type="FunFam" id="2.60.40.10:FF:000114">
    <property type="entry name" value="Neuronal cell adhesion molecule"/>
    <property type="match status" value="1"/>
</dbReference>
<dbReference type="InterPro" id="IPR036116">
    <property type="entry name" value="FN3_sf"/>
</dbReference>
<dbReference type="CDD" id="cd00063">
    <property type="entry name" value="FN3"/>
    <property type="match status" value="5"/>
</dbReference>
<feature type="compositionally biased region" description="Pro residues" evidence="16">
    <location>
        <begin position="1261"/>
        <end position="1277"/>
    </location>
</feature>
<dbReference type="InterPro" id="IPR013783">
    <property type="entry name" value="Ig-like_fold"/>
</dbReference>
<keyword evidence="8" id="KW-0130">Cell adhesion</keyword>
<dbReference type="FunFam" id="2.60.40.10:FF:001360">
    <property type="entry name" value="neurofascin isoform X1"/>
    <property type="match status" value="1"/>
</dbReference>
<feature type="domain" description="Ig-like" evidence="18">
    <location>
        <begin position="363"/>
        <end position="444"/>
    </location>
</feature>
<comment type="subcellular location">
    <subcellularLocation>
        <location evidence="1">Cell membrane</location>
        <topology evidence="1">Single-pass type I membrane protein</topology>
    </subcellularLocation>
</comment>
<dbReference type="InterPro" id="IPR003599">
    <property type="entry name" value="Ig_sub"/>
</dbReference>
<keyword evidence="11" id="KW-1015">Disulfide bond</keyword>
<gene>
    <name evidence="20" type="primary">NFASC</name>
</gene>
<feature type="compositionally biased region" description="Basic residues" evidence="16">
    <location>
        <begin position="85"/>
        <end position="99"/>
    </location>
</feature>
<reference evidence="20" key="1">
    <citation type="submission" date="2025-08" db="UniProtKB">
        <authorList>
            <consortium name="Ensembl"/>
        </authorList>
    </citation>
    <scope>IDENTIFICATION</scope>
</reference>
<dbReference type="FunFam" id="2.60.40.10:FF:000038">
    <property type="entry name" value="Neuronal cell adhesion molecule"/>
    <property type="match status" value="1"/>
</dbReference>
<feature type="compositionally biased region" description="Low complexity" evidence="16">
    <location>
        <begin position="1328"/>
        <end position="1346"/>
    </location>
</feature>
<keyword evidence="4" id="KW-0597">Phosphoprotein</keyword>
<feature type="compositionally biased region" description="Low complexity" evidence="16">
    <location>
        <begin position="72"/>
        <end position="84"/>
    </location>
</feature>
<evidence type="ECO:0000256" key="6">
    <source>
        <dbReference type="ARBA" id="ARBA00022729"/>
    </source>
</evidence>
<dbReference type="FunFam" id="2.60.40.10:FF:000005">
    <property type="entry name" value="Neuronal cell adhesion molecule"/>
    <property type="match status" value="1"/>
</dbReference>
<accession>A0A8D0R4T2</accession>
<dbReference type="Proteomes" id="UP000694727">
    <property type="component" value="Unplaced"/>
</dbReference>
<protein>
    <recommendedName>
        <fullName evidence="15">Neurofascin</fullName>
    </recommendedName>
</protein>
<dbReference type="FunFam" id="2.60.40.10:FF:000057">
    <property type="entry name" value="neural cell adhesion molecule L1"/>
    <property type="match status" value="1"/>
</dbReference>
<keyword evidence="10 17" id="KW-0472">Membrane</keyword>
<feature type="domain" description="Ig-like" evidence="18">
    <location>
        <begin position="261"/>
        <end position="357"/>
    </location>
</feature>
<dbReference type="InterPro" id="IPR003598">
    <property type="entry name" value="Ig_sub2"/>
</dbReference>
<dbReference type="FunFam" id="2.60.40.10:FF:000525">
    <property type="entry name" value="neurofascin isoform X2"/>
    <property type="match status" value="1"/>
</dbReference>
<feature type="domain" description="Fibronectin type-III" evidence="19">
    <location>
        <begin position="964"/>
        <end position="1060"/>
    </location>
</feature>
<feature type="compositionally biased region" description="Acidic residues" evidence="16">
    <location>
        <begin position="1501"/>
        <end position="1512"/>
    </location>
</feature>
<dbReference type="SUPFAM" id="SSF49265">
    <property type="entry name" value="Fibronectin type III"/>
    <property type="match status" value="3"/>
</dbReference>
<feature type="region of interest" description="Disordered" evidence="16">
    <location>
        <begin position="1488"/>
        <end position="1587"/>
    </location>
</feature>
<dbReference type="Pfam" id="PF07679">
    <property type="entry name" value="I-set"/>
    <property type="match status" value="3"/>
</dbReference>
<dbReference type="PANTHER" id="PTHR44170:SF12">
    <property type="entry name" value="NEUROFASCIN"/>
    <property type="match status" value="1"/>
</dbReference>
<feature type="region of interest" description="Disordered" evidence="16">
    <location>
        <begin position="65"/>
        <end position="99"/>
    </location>
</feature>
<feature type="domain" description="Ig-like" evidence="18">
    <location>
        <begin position="758"/>
        <end position="840"/>
    </location>
</feature>
<keyword evidence="3" id="KW-1003">Cell membrane</keyword>
<evidence type="ECO:0000313" key="21">
    <source>
        <dbReference type="Proteomes" id="UP000694727"/>
    </source>
</evidence>
<keyword evidence="12" id="KW-0325">Glycoprotein</keyword>
<evidence type="ECO:0000256" key="16">
    <source>
        <dbReference type="SAM" id="MobiDB-lite"/>
    </source>
</evidence>
<dbReference type="SMART" id="SM00409">
    <property type="entry name" value="IG"/>
    <property type="match status" value="6"/>
</dbReference>
<evidence type="ECO:0000256" key="9">
    <source>
        <dbReference type="ARBA" id="ARBA00022989"/>
    </source>
</evidence>
<dbReference type="CDD" id="cd05845">
    <property type="entry name" value="IgI_2_L1-CAM_like"/>
    <property type="match status" value="1"/>
</dbReference>